<dbReference type="PROSITE" id="PS51012">
    <property type="entry name" value="ABC_TM2"/>
    <property type="match status" value="1"/>
</dbReference>
<dbReference type="Pfam" id="PF12698">
    <property type="entry name" value="ABC2_membrane_3"/>
    <property type="match status" value="1"/>
</dbReference>
<feature type="transmembrane region" description="Helical" evidence="5">
    <location>
        <begin position="214"/>
        <end position="237"/>
    </location>
</feature>
<proteinExistence type="inferred from homology"/>
<feature type="transmembrane region" description="Helical" evidence="5">
    <location>
        <begin position="18"/>
        <end position="36"/>
    </location>
</feature>
<dbReference type="AlphaFoldDB" id="A0A1G2B275"/>
<dbReference type="EMBL" id="MHKE01000014">
    <property type="protein sequence ID" value="OGY83282.1"/>
    <property type="molecule type" value="Genomic_DNA"/>
</dbReference>
<evidence type="ECO:0000313" key="7">
    <source>
        <dbReference type="EMBL" id="OGY83282.1"/>
    </source>
</evidence>
<dbReference type="InterPro" id="IPR013525">
    <property type="entry name" value="ABC2_TM"/>
</dbReference>
<dbReference type="PANTHER" id="PTHR43027:SF2">
    <property type="entry name" value="TRANSPORT PERMEASE PROTEIN"/>
    <property type="match status" value="1"/>
</dbReference>
<sequence>MWRLFWANIKMTFRDKQAIFWSLVFPLMFIIIFGLFNFERMGDAKYIALDNAQTDTSSQFLEGFTNIEFLKRQEFTGTLDEAKTQLTDGDIDFILVIPELFRIPKVGEDIPGMPPIAVYYDESNITVNQVALSVVDKFVDSMNMQMAQTPQLFTYQSESIQTKDIKYIDVIMPGILGMAIMMSAIIGISTGITRYRECKLLKRLSATPLKVRNFLVAEVLSYLAVNILQITLIILLAQLAFKVNVYGSYVLLYVICIISSIIFLNIGFAVAGYAKNVKTAESLSQVITMPMMFFSGVFFSTETLPGIVARIVEYLPLTPVIEALRAVSLDEKGLVDIWVQLAFMGGWIIVSFALAWKAFKFKD</sequence>
<organism evidence="7 8">
    <name type="scientific">Candidatus Kerfeldbacteria bacterium RIFCSPLOWO2_01_FULL_48_11</name>
    <dbReference type="NCBI Taxonomy" id="1798543"/>
    <lineage>
        <taxon>Bacteria</taxon>
        <taxon>Candidatus Kerfeldiibacteriota</taxon>
    </lineage>
</organism>
<dbReference type="GO" id="GO:0140359">
    <property type="term" value="F:ABC-type transporter activity"/>
    <property type="evidence" value="ECO:0007669"/>
    <property type="project" value="InterPro"/>
</dbReference>
<keyword evidence="5" id="KW-1003">Cell membrane</keyword>
<feature type="transmembrane region" description="Helical" evidence="5">
    <location>
        <begin position="286"/>
        <end position="308"/>
    </location>
</feature>
<dbReference type="InterPro" id="IPR052902">
    <property type="entry name" value="ABC-2_transporter"/>
</dbReference>
<reference evidence="7 8" key="1">
    <citation type="journal article" date="2016" name="Nat. Commun.">
        <title>Thousands of microbial genomes shed light on interconnected biogeochemical processes in an aquifer system.</title>
        <authorList>
            <person name="Anantharaman K."/>
            <person name="Brown C.T."/>
            <person name="Hug L.A."/>
            <person name="Sharon I."/>
            <person name="Castelle C.J."/>
            <person name="Probst A.J."/>
            <person name="Thomas B.C."/>
            <person name="Singh A."/>
            <person name="Wilkins M.J."/>
            <person name="Karaoz U."/>
            <person name="Brodie E.L."/>
            <person name="Williams K.H."/>
            <person name="Hubbard S.S."/>
            <person name="Banfield J.F."/>
        </authorList>
    </citation>
    <scope>NUCLEOTIDE SEQUENCE [LARGE SCALE GENOMIC DNA]</scope>
</reference>
<dbReference type="InterPro" id="IPR000412">
    <property type="entry name" value="ABC_2_transport"/>
</dbReference>
<keyword evidence="2 5" id="KW-0812">Transmembrane</keyword>
<evidence type="ECO:0000259" key="6">
    <source>
        <dbReference type="PROSITE" id="PS51012"/>
    </source>
</evidence>
<dbReference type="PANTHER" id="PTHR43027">
    <property type="entry name" value="DOXORUBICIN RESISTANCE ABC TRANSPORTER PERMEASE PROTEIN DRRC-RELATED"/>
    <property type="match status" value="1"/>
</dbReference>
<evidence type="ECO:0000256" key="2">
    <source>
        <dbReference type="ARBA" id="ARBA00022692"/>
    </source>
</evidence>
<name>A0A1G2B275_9BACT</name>
<evidence type="ECO:0000256" key="5">
    <source>
        <dbReference type="RuleBase" id="RU361157"/>
    </source>
</evidence>
<feature type="domain" description="ABC transmembrane type-2" evidence="6">
    <location>
        <begin position="132"/>
        <end position="362"/>
    </location>
</feature>
<keyword evidence="3 5" id="KW-1133">Transmembrane helix</keyword>
<feature type="transmembrane region" description="Helical" evidence="5">
    <location>
        <begin position="249"/>
        <end position="274"/>
    </location>
</feature>
<accession>A0A1G2B275</accession>
<dbReference type="InterPro" id="IPR047817">
    <property type="entry name" value="ABC2_TM_bact-type"/>
</dbReference>
<keyword evidence="4 5" id="KW-0472">Membrane</keyword>
<evidence type="ECO:0000256" key="4">
    <source>
        <dbReference type="ARBA" id="ARBA00023136"/>
    </source>
</evidence>
<protein>
    <recommendedName>
        <fullName evidence="5">Transport permease protein</fullName>
    </recommendedName>
</protein>
<feature type="transmembrane region" description="Helical" evidence="5">
    <location>
        <begin position="170"/>
        <end position="193"/>
    </location>
</feature>
<feature type="transmembrane region" description="Helical" evidence="5">
    <location>
        <begin position="337"/>
        <end position="359"/>
    </location>
</feature>
<evidence type="ECO:0000256" key="1">
    <source>
        <dbReference type="ARBA" id="ARBA00004141"/>
    </source>
</evidence>
<dbReference type="GO" id="GO:0043190">
    <property type="term" value="C:ATP-binding cassette (ABC) transporter complex"/>
    <property type="evidence" value="ECO:0007669"/>
    <property type="project" value="InterPro"/>
</dbReference>
<comment type="subcellular location">
    <subcellularLocation>
        <location evidence="5">Cell membrane</location>
        <topology evidence="5">Multi-pass membrane protein</topology>
    </subcellularLocation>
    <subcellularLocation>
        <location evidence="1">Membrane</location>
        <topology evidence="1">Multi-pass membrane protein</topology>
    </subcellularLocation>
</comment>
<evidence type="ECO:0000256" key="3">
    <source>
        <dbReference type="ARBA" id="ARBA00022989"/>
    </source>
</evidence>
<dbReference type="PRINTS" id="PR00164">
    <property type="entry name" value="ABC2TRNSPORT"/>
</dbReference>
<comment type="similarity">
    <text evidence="5">Belongs to the ABC-2 integral membrane protein family.</text>
</comment>
<evidence type="ECO:0000313" key="8">
    <source>
        <dbReference type="Proteomes" id="UP000179164"/>
    </source>
</evidence>
<keyword evidence="5" id="KW-0813">Transport</keyword>
<gene>
    <name evidence="7" type="ORF">A2898_03250</name>
</gene>
<dbReference type="Proteomes" id="UP000179164">
    <property type="component" value="Unassembled WGS sequence"/>
</dbReference>
<comment type="caution">
    <text evidence="7">The sequence shown here is derived from an EMBL/GenBank/DDBJ whole genome shotgun (WGS) entry which is preliminary data.</text>
</comment>
<dbReference type="STRING" id="1798543.A2898_03250"/>